<organism evidence="1">
    <name type="scientific">Hexamita inflata</name>
    <dbReference type="NCBI Taxonomy" id="28002"/>
    <lineage>
        <taxon>Eukaryota</taxon>
        <taxon>Metamonada</taxon>
        <taxon>Diplomonadida</taxon>
        <taxon>Hexamitidae</taxon>
        <taxon>Hexamitinae</taxon>
        <taxon>Hexamita</taxon>
    </lineage>
</organism>
<gene>
    <name evidence="1" type="ORF">HINF_LOCUS40308</name>
    <name evidence="2" type="ORF">HINF_LOCUS8565</name>
</gene>
<evidence type="ECO:0000313" key="2">
    <source>
        <dbReference type="EMBL" id="CAL5985104.1"/>
    </source>
</evidence>
<dbReference type="Proteomes" id="UP001642409">
    <property type="component" value="Unassembled WGS sequence"/>
</dbReference>
<proteinExistence type="predicted"/>
<reference evidence="1" key="1">
    <citation type="submission" date="2023-06" db="EMBL/GenBank/DDBJ databases">
        <authorList>
            <person name="Kurt Z."/>
        </authorList>
    </citation>
    <scope>NUCLEOTIDE SEQUENCE</scope>
</reference>
<evidence type="ECO:0000313" key="3">
    <source>
        <dbReference type="Proteomes" id="UP001642409"/>
    </source>
</evidence>
<dbReference type="EMBL" id="CAXDID020000018">
    <property type="protein sequence ID" value="CAL5985104.1"/>
    <property type="molecule type" value="Genomic_DNA"/>
</dbReference>
<protein>
    <submittedName>
        <fullName evidence="2">Hypothetical_protein</fullName>
    </submittedName>
</protein>
<keyword evidence="3" id="KW-1185">Reference proteome</keyword>
<dbReference type="AlphaFoldDB" id="A0AA86UYA3"/>
<dbReference type="EMBL" id="CATOUU010000834">
    <property type="protein sequence ID" value="CAI9952663.1"/>
    <property type="molecule type" value="Genomic_DNA"/>
</dbReference>
<evidence type="ECO:0000313" key="1">
    <source>
        <dbReference type="EMBL" id="CAI9952663.1"/>
    </source>
</evidence>
<name>A0AA86UYA3_9EUKA</name>
<accession>A0AA86UYA3</accession>
<comment type="caution">
    <text evidence="1">The sequence shown here is derived from an EMBL/GenBank/DDBJ whole genome shotgun (WGS) entry which is preliminary data.</text>
</comment>
<sequence length="310" mass="36934">MQQSVYGNKKYIKLFTITTKKREYNTEYQKQILTMYEEGKSFDEIIKCQLNQQGICQATIYMFLDTYQIPKRVKKGGKICLPVQLNFIENVEKSKSILKQDFDEQDDQNITCPHIPQERNQYFEVLMFEHCLYLLQQKLDKSDAKINLQQSLQQVKLYNEAEQKVILILLFKCVFRNWKMSQYQLQCDESSSENELICSQLQENSLLPQSKLNDQDKINQEFSNYLFSLINNEMFSCLKILKLILNSEAECMQLSEYMKQYMICTEEWDQCLFLFVHNDDFLSTKTFISKIKINNMTLKFLIIEQMSDLK</sequence>
<reference evidence="2 3" key="2">
    <citation type="submission" date="2024-07" db="EMBL/GenBank/DDBJ databases">
        <authorList>
            <person name="Akdeniz Z."/>
        </authorList>
    </citation>
    <scope>NUCLEOTIDE SEQUENCE [LARGE SCALE GENOMIC DNA]</scope>
</reference>